<keyword evidence="2" id="KW-1133">Transmembrane helix</keyword>
<name>A0A1A7BF65_9SPHN</name>
<dbReference type="AlphaFoldDB" id="A0A1A7BF65"/>
<sequence>MVDEPVPPGSEENPSDASGPAKLSPGVATNEREDAYWHANLRLLAWLMTIWFACSFGAGILLRDVLDRFSIGGYPLGFWFAQQGSIYIFIILIFIYVVRMRAIEHRYDLDD</sequence>
<protein>
    <submittedName>
        <fullName evidence="4">Putative membrane protein</fullName>
    </submittedName>
</protein>
<gene>
    <name evidence="4" type="ORF">I603_2608</name>
</gene>
<dbReference type="Proteomes" id="UP000092484">
    <property type="component" value="Unassembled WGS sequence"/>
</dbReference>
<keyword evidence="5" id="KW-1185">Reference proteome</keyword>
<evidence type="ECO:0000313" key="4">
    <source>
        <dbReference type="EMBL" id="OBV10047.1"/>
    </source>
</evidence>
<feature type="region of interest" description="Disordered" evidence="1">
    <location>
        <begin position="1"/>
        <end position="27"/>
    </location>
</feature>
<evidence type="ECO:0000259" key="3">
    <source>
        <dbReference type="Pfam" id="PF13937"/>
    </source>
</evidence>
<feature type="transmembrane region" description="Helical" evidence="2">
    <location>
        <begin position="43"/>
        <end position="62"/>
    </location>
</feature>
<accession>A0A1A7BF65</accession>
<keyword evidence="2" id="KW-0472">Membrane</keyword>
<dbReference type="RefSeq" id="WP_084440110.1">
    <property type="nucleotide sequence ID" value="NZ_LZYB01000008.1"/>
</dbReference>
<dbReference type="STRING" id="1300349.I603_2608"/>
<proteinExistence type="predicted"/>
<evidence type="ECO:0000256" key="1">
    <source>
        <dbReference type="SAM" id="MobiDB-lite"/>
    </source>
</evidence>
<reference evidence="4 5" key="1">
    <citation type="submission" date="2016-06" db="EMBL/GenBank/DDBJ databases">
        <title>Genome sequence of Porphyrobacter dokdonensis DSW-74.</title>
        <authorList>
            <person name="Kim J.F."/>
            <person name="Song J.Y."/>
        </authorList>
    </citation>
    <scope>NUCLEOTIDE SEQUENCE [LARGE SCALE GENOMIC DNA]</scope>
    <source>
        <strain evidence="4 5">DSW-74</strain>
    </source>
</reference>
<dbReference type="NCBIfam" id="TIGR03647">
    <property type="entry name" value="Na_symport_sm"/>
    <property type="match status" value="1"/>
</dbReference>
<dbReference type="InterPro" id="IPR019886">
    <property type="entry name" value="Na_symporter_ssu"/>
</dbReference>
<dbReference type="PATRIC" id="fig|1300349.4.peg.2598"/>
<evidence type="ECO:0000256" key="2">
    <source>
        <dbReference type="SAM" id="Phobius"/>
    </source>
</evidence>
<comment type="caution">
    <text evidence="4">The sequence shown here is derived from an EMBL/GenBank/DDBJ whole genome shotgun (WGS) entry which is preliminary data.</text>
</comment>
<evidence type="ECO:0000313" key="5">
    <source>
        <dbReference type="Proteomes" id="UP000092484"/>
    </source>
</evidence>
<dbReference type="EMBL" id="LZYB01000008">
    <property type="protein sequence ID" value="OBV10047.1"/>
    <property type="molecule type" value="Genomic_DNA"/>
</dbReference>
<dbReference type="Pfam" id="PF13937">
    <property type="entry name" value="DUF4212"/>
    <property type="match status" value="1"/>
</dbReference>
<organism evidence="4 5">
    <name type="scientific">Erythrobacter dokdonensis DSW-74</name>
    <dbReference type="NCBI Taxonomy" id="1300349"/>
    <lineage>
        <taxon>Bacteria</taxon>
        <taxon>Pseudomonadati</taxon>
        <taxon>Pseudomonadota</taxon>
        <taxon>Alphaproteobacteria</taxon>
        <taxon>Sphingomonadales</taxon>
        <taxon>Erythrobacteraceae</taxon>
        <taxon>Erythrobacter/Porphyrobacter group</taxon>
        <taxon>Erythrobacter</taxon>
    </lineage>
</organism>
<feature type="domain" description="Sodium symporter small subunit" evidence="3">
    <location>
        <begin position="34"/>
        <end position="109"/>
    </location>
</feature>
<feature type="transmembrane region" description="Helical" evidence="2">
    <location>
        <begin position="74"/>
        <end position="98"/>
    </location>
</feature>
<keyword evidence="2" id="KW-0812">Transmembrane</keyword>